<dbReference type="EMBL" id="FR687359">
    <property type="protein sequence ID" value="CBW76334.1"/>
    <property type="molecule type" value="Genomic_DNA"/>
</dbReference>
<organism evidence="1 2">
    <name type="scientific">Mycetohabitans rhizoxinica (strain DSM 19002 / CIP 109453 / HKI 454)</name>
    <name type="common">Paraburkholderia rhizoxinica</name>
    <dbReference type="NCBI Taxonomy" id="882378"/>
    <lineage>
        <taxon>Bacteria</taxon>
        <taxon>Pseudomonadati</taxon>
        <taxon>Pseudomonadota</taxon>
        <taxon>Betaproteobacteria</taxon>
        <taxon>Burkholderiales</taxon>
        <taxon>Burkholderiaceae</taxon>
        <taxon>Mycetohabitans</taxon>
    </lineage>
</organism>
<dbReference type="AlphaFoldDB" id="E5AN81"/>
<sequence>MAYIEAFAMTPEVLCRSAKYCFGQGFPPLLAPIVVQLQYVPTGE</sequence>
<proteinExistence type="predicted"/>
<evidence type="ECO:0000313" key="1">
    <source>
        <dbReference type="EMBL" id="CBW76334.1"/>
    </source>
</evidence>
<name>E5AN81_MYCRK</name>
<evidence type="ECO:0000313" key="2">
    <source>
        <dbReference type="Proteomes" id="UP000007437"/>
    </source>
</evidence>
<protein>
    <submittedName>
        <fullName evidence="1">Uncharacterized protein</fullName>
    </submittedName>
</protein>
<dbReference type="KEGG" id="brh:RBRH_03418"/>
<reference evidence="1 2" key="1">
    <citation type="journal article" date="2011" name="J. Bacteriol.">
        <title>Complete genome sequence of Burkholderia rhizoxinica, an endosymbiont of Rhizopus microsporus.</title>
        <authorList>
            <person name="Lackner G."/>
            <person name="Moebius N."/>
            <person name="Partida-Martinez L."/>
            <person name="Hertweck C."/>
        </authorList>
    </citation>
    <scope>NUCLEOTIDE SEQUENCE [LARGE SCALE GENOMIC DNA]</scope>
    <source>
        <strain evidence="2">DSM 19002 / CIP 109453 / HKI 454</strain>
    </source>
</reference>
<dbReference type="Proteomes" id="UP000007437">
    <property type="component" value="Chromosome"/>
</dbReference>
<dbReference type="STRING" id="882378.RBRH_03418"/>
<gene>
    <name evidence="1" type="ordered locus">RBRH_03418</name>
</gene>
<dbReference type="HOGENOM" id="CLU_3213607_0_0_4"/>
<accession>E5AN81</accession>